<dbReference type="STRING" id="320787.CA2015_3242"/>
<organism evidence="1 2">
    <name type="scientific">Cyclobacterium amurskyense</name>
    <dbReference type="NCBI Taxonomy" id="320787"/>
    <lineage>
        <taxon>Bacteria</taxon>
        <taxon>Pseudomonadati</taxon>
        <taxon>Bacteroidota</taxon>
        <taxon>Cytophagia</taxon>
        <taxon>Cytophagales</taxon>
        <taxon>Cyclobacteriaceae</taxon>
        <taxon>Cyclobacterium</taxon>
    </lineage>
</organism>
<sequence>MIISHKHRFIFIKTNKTAGTSFEIALSSICGPKDILTPISPKDERVRAFLGYCGPQNYQNKDVLFRAHTSASSIKKNIAPEIWETYFKFCFERNPWDKVISHYYWRGGEIKYKGLDTYLEAGELGKIKAFSQYAYGDKILVDKIYKFEQLNQAVIALKQRLELPESFRLPDYKAKSGFRKYQADYRTFYTKQQQELIGKTFKREINLMGYQF</sequence>
<evidence type="ECO:0008006" key="3">
    <source>
        <dbReference type="Google" id="ProtNLM"/>
    </source>
</evidence>
<dbReference type="Proteomes" id="UP000036520">
    <property type="component" value="Chromosome"/>
</dbReference>
<keyword evidence="2" id="KW-1185">Reference proteome</keyword>
<dbReference type="PATRIC" id="fig|320787.5.peg.3542"/>
<dbReference type="InterPro" id="IPR005331">
    <property type="entry name" value="Sulfotransferase"/>
</dbReference>
<evidence type="ECO:0000313" key="2">
    <source>
        <dbReference type="Proteomes" id="UP000036520"/>
    </source>
</evidence>
<proteinExistence type="predicted"/>
<dbReference type="RefSeq" id="WP_048642831.1">
    <property type="nucleotide sequence ID" value="NZ_CAXBGM010000050.1"/>
</dbReference>
<gene>
    <name evidence="1" type="ORF">CA2015_3242</name>
</gene>
<dbReference type="OrthoDB" id="288532at2"/>
<accession>A0A0H4PDV1</accession>
<name>A0A0H4PDV1_9BACT</name>
<evidence type="ECO:0000313" key="1">
    <source>
        <dbReference type="EMBL" id="AKP52636.1"/>
    </source>
</evidence>
<reference evidence="1 2" key="1">
    <citation type="submission" date="2015-07" db="EMBL/GenBank/DDBJ databases">
        <authorList>
            <person name="Kim K.M."/>
        </authorList>
    </citation>
    <scope>NUCLEOTIDE SEQUENCE [LARGE SCALE GENOMIC DNA]</scope>
    <source>
        <strain evidence="1 2">KCTC 12363</strain>
    </source>
</reference>
<dbReference type="EMBL" id="CP012040">
    <property type="protein sequence ID" value="AKP52636.1"/>
    <property type="molecule type" value="Genomic_DNA"/>
</dbReference>
<dbReference type="GO" id="GO:0016020">
    <property type="term" value="C:membrane"/>
    <property type="evidence" value="ECO:0007669"/>
    <property type="project" value="InterPro"/>
</dbReference>
<dbReference type="Pfam" id="PF03567">
    <property type="entry name" value="Sulfotransfer_2"/>
    <property type="match status" value="1"/>
</dbReference>
<dbReference type="KEGG" id="camu:CA2015_3242"/>
<dbReference type="Gene3D" id="3.40.50.300">
    <property type="entry name" value="P-loop containing nucleotide triphosphate hydrolases"/>
    <property type="match status" value="1"/>
</dbReference>
<protein>
    <recommendedName>
        <fullName evidence="3">Chondroitin 4-O-sulfotransferase</fullName>
    </recommendedName>
</protein>
<dbReference type="InterPro" id="IPR027417">
    <property type="entry name" value="P-loop_NTPase"/>
</dbReference>
<dbReference type="AlphaFoldDB" id="A0A0H4PDV1"/>
<dbReference type="GO" id="GO:0008146">
    <property type="term" value="F:sulfotransferase activity"/>
    <property type="evidence" value="ECO:0007669"/>
    <property type="project" value="InterPro"/>
</dbReference>